<reference evidence="3 4" key="1">
    <citation type="submission" date="2019-12" db="EMBL/GenBank/DDBJ databases">
        <title>Erwinia sp. nov., isolated from droppings of birds in the Qinghai-Tiebt plateau of China.</title>
        <authorList>
            <person name="Ge Y."/>
        </authorList>
    </citation>
    <scope>NUCLEOTIDE SEQUENCE [LARGE SCALE GENOMIC DNA]</scope>
    <source>
        <strain evidence="3 4">J780</strain>
    </source>
</reference>
<keyword evidence="1" id="KW-0805">Transcription regulation</keyword>
<dbReference type="AlphaFoldDB" id="A0A6I6E7H5"/>
<evidence type="ECO:0008006" key="5">
    <source>
        <dbReference type="Google" id="ProtNLM"/>
    </source>
</evidence>
<dbReference type="InterPro" id="IPR036390">
    <property type="entry name" value="WH_DNA-bd_sf"/>
</dbReference>
<dbReference type="SUPFAM" id="SSF46785">
    <property type="entry name" value="Winged helix' DNA-binding domain"/>
    <property type="match status" value="1"/>
</dbReference>
<dbReference type="Pfam" id="PF04703">
    <property type="entry name" value="FaeA"/>
    <property type="match status" value="1"/>
</dbReference>
<evidence type="ECO:0000256" key="1">
    <source>
        <dbReference type="ARBA" id="ARBA00023015"/>
    </source>
</evidence>
<dbReference type="InterPro" id="IPR006793">
    <property type="entry name" value="FaeA"/>
</dbReference>
<sequence length="91" mass="10243">MSESIAKNIQRKTSVDKVITALNDFFKEKGAASSDSSSVLASTRDVANRSELSIYNARHILIKLEKEGVITSIRKENSKSLYWNKTESFKM</sequence>
<evidence type="ECO:0000313" key="3">
    <source>
        <dbReference type="EMBL" id="QGU85734.1"/>
    </source>
</evidence>
<dbReference type="EMBL" id="CP046509">
    <property type="protein sequence ID" value="QGU85734.1"/>
    <property type="molecule type" value="Genomic_DNA"/>
</dbReference>
<evidence type="ECO:0000313" key="4">
    <source>
        <dbReference type="Proteomes" id="UP000424752"/>
    </source>
</evidence>
<dbReference type="Gene3D" id="1.10.10.10">
    <property type="entry name" value="Winged helix-like DNA-binding domain superfamily/Winged helix DNA-binding domain"/>
    <property type="match status" value="1"/>
</dbReference>
<dbReference type="RefSeq" id="WP_156286706.1">
    <property type="nucleotide sequence ID" value="NZ_CP046509.1"/>
</dbReference>
<dbReference type="InterPro" id="IPR036388">
    <property type="entry name" value="WH-like_DNA-bd_sf"/>
</dbReference>
<dbReference type="Proteomes" id="UP000424752">
    <property type="component" value="Chromosome"/>
</dbReference>
<name>A0A6I6E7H5_9GAMM</name>
<protein>
    <recommendedName>
        <fullName evidence="5">FaeA-like protein</fullName>
    </recommendedName>
</protein>
<proteinExistence type="predicted"/>
<dbReference type="KEGG" id="erwi:GN242_00205"/>
<accession>A0A6I6E7H5</accession>
<organism evidence="3 4">
    <name type="scientific">Erwinia sorbitola</name>
    <dbReference type="NCBI Taxonomy" id="2681984"/>
    <lineage>
        <taxon>Bacteria</taxon>
        <taxon>Pseudomonadati</taxon>
        <taxon>Pseudomonadota</taxon>
        <taxon>Gammaproteobacteria</taxon>
        <taxon>Enterobacterales</taxon>
        <taxon>Erwiniaceae</taxon>
        <taxon>Erwinia</taxon>
    </lineage>
</organism>
<keyword evidence="2" id="KW-0804">Transcription</keyword>
<dbReference type="GO" id="GO:0006355">
    <property type="term" value="P:regulation of DNA-templated transcription"/>
    <property type="evidence" value="ECO:0007669"/>
    <property type="project" value="InterPro"/>
</dbReference>
<evidence type="ECO:0000256" key="2">
    <source>
        <dbReference type="ARBA" id="ARBA00023163"/>
    </source>
</evidence>
<gene>
    <name evidence="3" type="ORF">GN242_00205</name>
</gene>